<proteinExistence type="predicted"/>
<gene>
    <name evidence="1" type="ORF">IM811_009031</name>
</gene>
<dbReference type="EMBL" id="JADCTT010000002">
    <property type="protein sequence ID" value="KAF9758087.1"/>
    <property type="molecule type" value="Genomic_DNA"/>
</dbReference>
<name>A0A8H7NLC1_BIOOC</name>
<reference evidence="1" key="1">
    <citation type="submission" date="2020-10" db="EMBL/GenBank/DDBJ databases">
        <title>High-Quality Genome Resource of Clonostachys rosea strain S41 by Oxford Nanopore Long-Read Sequencing.</title>
        <authorList>
            <person name="Wang H."/>
        </authorList>
    </citation>
    <scope>NUCLEOTIDE SEQUENCE</scope>
    <source>
        <strain evidence="1">S41</strain>
    </source>
</reference>
<accession>A0A8H7NLC1</accession>
<comment type="caution">
    <text evidence="1">The sequence shown here is derived from an EMBL/GenBank/DDBJ whole genome shotgun (WGS) entry which is preliminary data.</text>
</comment>
<evidence type="ECO:0000313" key="1">
    <source>
        <dbReference type="EMBL" id="KAF9758087.1"/>
    </source>
</evidence>
<organism evidence="1 2">
    <name type="scientific">Bionectria ochroleuca</name>
    <name type="common">Gliocladium roseum</name>
    <dbReference type="NCBI Taxonomy" id="29856"/>
    <lineage>
        <taxon>Eukaryota</taxon>
        <taxon>Fungi</taxon>
        <taxon>Dikarya</taxon>
        <taxon>Ascomycota</taxon>
        <taxon>Pezizomycotina</taxon>
        <taxon>Sordariomycetes</taxon>
        <taxon>Hypocreomycetidae</taxon>
        <taxon>Hypocreales</taxon>
        <taxon>Bionectriaceae</taxon>
        <taxon>Clonostachys</taxon>
    </lineage>
</organism>
<evidence type="ECO:0000313" key="2">
    <source>
        <dbReference type="Proteomes" id="UP000616885"/>
    </source>
</evidence>
<dbReference type="Proteomes" id="UP000616885">
    <property type="component" value="Unassembled WGS sequence"/>
</dbReference>
<protein>
    <submittedName>
        <fullName evidence="1">Uncharacterized protein</fullName>
    </submittedName>
</protein>
<dbReference type="AlphaFoldDB" id="A0A8H7NLC1"/>
<sequence length="101" mass="11416">MLPWPPHALASFISLNVATCTFRDEGKRAPSPPAQARQKMPNIKLIRVAKLRLLRCQAVPPGTEQRHWHKAICKVADWHRTGDHHEYASRGFVVAKWATSA</sequence>